<keyword evidence="14 28" id="KW-0418">Kinase</keyword>
<dbReference type="SUPFAM" id="SSF56112">
    <property type="entry name" value="Protein kinase-like (PK-like)"/>
    <property type="match status" value="1"/>
</dbReference>
<dbReference type="PANTHER" id="PTHR48053">
    <property type="entry name" value="LEUCINE RICH REPEAT FAMILY PROTEIN, EXPRESSED"/>
    <property type="match status" value="1"/>
</dbReference>
<keyword evidence="13 25" id="KW-0547">Nucleotide-binding</keyword>
<dbReference type="Gene3D" id="3.80.10.10">
    <property type="entry name" value="Ribonuclease Inhibitor"/>
    <property type="match status" value="3"/>
</dbReference>
<dbReference type="EMBL" id="CP136896">
    <property type="protein sequence ID" value="WOL14949.1"/>
    <property type="molecule type" value="Genomic_DNA"/>
</dbReference>
<dbReference type="SUPFAM" id="SSF52047">
    <property type="entry name" value="RNI-like"/>
    <property type="match status" value="2"/>
</dbReference>
<evidence type="ECO:0000256" key="4">
    <source>
        <dbReference type="ARBA" id="ARBA00012513"/>
    </source>
</evidence>
<evidence type="ECO:0000256" key="20">
    <source>
        <dbReference type="ARBA" id="ARBA00047899"/>
    </source>
</evidence>
<keyword evidence="7" id="KW-0597">Phosphoprotein</keyword>
<protein>
    <recommendedName>
        <fullName evidence="24">Receptor kinase-like protein Xa21</fullName>
        <ecNumber evidence="4">2.7.11.1</ecNumber>
    </recommendedName>
</protein>
<sequence>MHSIRDAEKGCTCTNPYVRAIMLMPMQHRKHEHWPYDYLSESKSSAVAACSYTIGVVILPSEWNVDSVNSNRNCEHRALTRCRTTVQLLYIFNLLLPMHHQVRRRPLKALSGLFPWAMALSRVLNLQIPLLFLLHYLILCPSATTAQDDRAALLAFKAEVTSDPGSFMASWNTSLNVCQWPGVACNDSEHRGRVSHLNLDSLGLVGVISPSISNLTYLNTLHLGNNSFYGGVPLQLSRLGQLSYLNLSFNDLNGTIPASISLCTNLTRIDFTYNFLSGSIPSQLDSLVKLLVLNLGHNNLASDIPPSFGKLNSLQQLDLSSNKLTDKILPSLGNLFNLSYLDLSNNKLDGGIPTSFGNLSSIGRLNLAANQLTGAIPPEMSKLSTLTYLDLSNNTLFGEIPSWMGSQLPLTVLALSYNKLTGSIPDSLGMLANLTYMDLSSNGLTGPFPASFTNLSALQVIDLSYNNLEGSIPEAIGHLKNLEFLQLNQNRLSGDIPLSLFNITALGTVSMAFNQLSGTLPPNVGNTLPNLIFLGLASNKLEGPIPMSLGNATLLEVLDLSGNNFSGRIPANLGNLVHLNQLSLGSNSLVAEDANDWEFLSSLSSCTVLEDLSLIENKLGGELPPSVANLSTQLNRLTLGGNRFHGTFPLGIRRYTNLNTLSLNDNNFTGTIPDFLGELVNLEALILYNNQFSGTIPSSLGKLTRLNELLLDHNSFHGTLPASLGNCQNLNTFDVSSNQLSGAVPKEVLSIRSLSNFIDMSNNYFTGELPREVGKLSNIPYISFSSNNLSGNIPSSIGDCQVLQFLNLSRNFFDGDIPSELKILKGLKRLDLSFNNLSGSIPAFLGDYPDMQKLDLSFNDLSGEVPESGNFKNSSIFSVVGNPQVCGGVSSLNLPSCSNHKSKKELPLALKISLPILALILLVSLLATFYFIRKAKRQSLDSKDDGYPFIPTKLSYLDLAKATDDFSSANLIGVGSYGSVYRGIMGDDGEIVAVKVIDMQQHGAFKSFIAEIEALRNIRHRNLVKIISTCVSVDFRGEEFRAILLEFMPNGSLENWLHPEPNGKLHTKKLGLVQRLNIAIDVAAALNYLHDHCVTPIVHCDLKPSNVLLDGNMTARVGDFGIARFIPQAAKTYQSSSVAIKGSIGYMAPEYGIGGRVSTQADVYSYGVLLLELFTGKRPTDDMFRDGGTLQKHVKENLSKGVQVTEVADPSLFSEGSEDVLNFVVGRQASARITQCLESVFMVGVNCTKESPGERIRMANVVTRMETIKNILLASKM</sequence>
<evidence type="ECO:0000256" key="23">
    <source>
        <dbReference type="ARBA" id="ARBA00056628"/>
    </source>
</evidence>
<evidence type="ECO:0000256" key="8">
    <source>
        <dbReference type="ARBA" id="ARBA00022614"/>
    </source>
</evidence>
<dbReference type="FunFam" id="3.80.10.10:FF:000095">
    <property type="entry name" value="LRR receptor-like serine/threonine-protein kinase GSO1"/>
    <property type="match status" value="1"/>
</dbReference>
<dbReference type="FunFam" id="3.80.10.10:FF:000275">
    <property type="entry name" value="Leucine-rich repeat receptor-like protein kinase"/>
    <property type="match status" value="1"/>
</dbReference>
<dbReference type="InterPro" id="IPR003591">
    <property type="entry name" value="Leu-rich_rpt_typical-subtyp"/>
</dbReference>
<evidence type="ECO:0000313" key="29">
    <source>
        <dbReference type="Proteomes" id="UP001327560"/>
    </source>
</evidence>
<keyword evidence="12" id="KW-0677">Repeat</keyword>
<evidence type="ECO:0000256" key="22">
    <source>
        <dbReference type="ARBA" id="ARBA00054320"/>
    </source>
</evidence>
<evidence type="ECO:0000256" key="5">
    <source>
        <dbReference type="ARBA" id="ARBA00022475"/>
    </source>
</evidence>
<comment type="function">
    <text evidence="23">The processed protein kinase Xa21 chain released by protein cleavage after X.oryzae pv. oryzae protein Ax21 detection translocates into the nucleus where it can bind and regulate WRKY62, a transcription factor. Confers resistance to the bacterial pathogen X.oryzae pv. oryzae (Xoo).</text>
</comment>
<dbReference type="SUPFAM" id="SSF52058">
    <property type="entry name" value="L domain-like"/>
    <property type="match status" value="1"/>
</dbReference>
<comment type="catalytic activity">
    <reaction evidence="20">
        <text>L-threonyl-[protein] + ATP = O-phospho-L-threonyl-[protein] + ADP + H(+)</text>
        <dbReference type="Rhea" id="RHEA:46608"/>
        <dbReference type="Rhea" id="RHEA-COMP:11060"/>
        <dbReference type="Rhea" id="RHEA-COMP:11605"/>
        <dbReference type="ChEBI" id="CHEBI:15378"/>
        <dbReference type="ChEBI" id="CHEBI:30013"/>
        <dbReference type="ChEBI" id="CHEBI:30616"/>
        <dbReference type="ChEBI" id="CHEBI:61977"/>
        <dbReference type="ChEBI" id="CHEBI:456216"/>
        <dbReference type="EC" id="2.7.11.1"/>
    </reaction>
</comment>
<evidence type="ECO:0000256" key="18">
    <source>
        <dbReference type="ARBA" id="ARBA00023170"/>
    </source>
</evidence>
<dbReference type="PRINTS" id="PR00019">
    <property type="entry name" value="LEURICHRPT"/>
</dbReference>
<accession>A0AAQ3KUE0</accession>
<evidence type="ECO:0000256" key="17">
    <source>
        <dbReference type="ARBA" id="ARBA00023136"/>
    </source>
</evidence>
<evidence type="ECO:0000256" key="26">
    <source>
        <dbReference type="SAM" id="Phobius"/>
    </source>
</evidence>
<dbReference type="GO" id="GO:0005524">
    <property type="term" value="F:ATP binding"/>
    <property type="evidence" value="ECO:0007669"/>
    <property type="project" value="UniProtKB-UniRule"/>
</dbReference>
<dbReference type="InterPro" id="IPR017441">
    <property type="entry name" value="Protein_kinase_ATP_BS"/>
</dbReference>
<dbReference type="InterPro" id="IPR000719">
    <property type="entry name" value="Prot_kinase_dom"/>
</dbReference>
<comment type="similarity">
    <text evidence="3">Belongs to the protein kinase superfamily. Ser/Thr protein kinase family.</text>
</comment>
<feature type="binding site" evidence="25">
    <location>
        <position position="995"/>
    </location>
    <ligand>
        <name>ATP</name>
        <dbReference type="ChEBI" id="CHEBI:30616"/>
    </ligand>
</feature>
<dbReference type="SMART" id="SM00365">
    <property type="entry name" value="LRR_SD22"/>
    <property type="match status" value="6"/>
</dbReference>
<dbReference type="Proteomes" id="UP001327560">
    <property type="component" value="Chromosome 7"/>
</dbReference>
<evidence type="ECO:0000256" key="21">
    <source>
        <dbReference type="ARBA" id="ARBA00048679"/>
    </source>
</evidence>
<dbReference type="PROSITE" id="PS00107">
    <property type="entry name" value="PROTEIN_KINASE_ATP"/>
    <property type="match status" value="1"/>
</dbReference>
<dbReference type="Pfam" id="PF00069">
    <property type="entry name" value="Pkinase"/>
    <property type="match status" value="1"/>
</dbReference>
<dbReference type="FunFam" id="3.30.200.20:FF:000432">
    <property type="entry name" value="LRR receptor-like serine/threonine-protein kinase EFR"/>
    <property type="match status" value="1"/>
</dbReference>
<dbReference type="Gene3D" id="1.10.510.10">
    <property type="entry name" value="Transferase(Phosphotransferase) domain 1"/>
    <property type="match status" value="1"/>
</dbReference>
<evidence type="ECO:0000256" key="6">
    <source>
        <dbReference type="ARBA" id="ARBA00022527"/>
    </source>
</evidence>
<comment type="subcellular location">
    <subcellularLocation>
        <location evidence="1">Cell membrane</location>
        <topology evidence="1">Single-pass type I membrane protein</topology>
    </subcellularLocation>
    <subcellularLocation>
        <location evidence="2">Endoplasmic reticulum membrane</location>
        <topology evidence="2">Single-pass membrane protein</topology>
    </subcellularLocation>
</comment>
<dbReference type="Pfam" id="PF23598">
    <property type="entry name" value="LRR_14"/>
    <property type="match status" value="2"/>
</dbReference>
<keyword evidence="10 26" id="KW-0812">Transmembrane</keyword>
<comment type="function">
    <text evidence="22">Receptor kinase that detects X.oryzae pv. oryzae protein Ax21 to promote innate immunity. Following X.oryzae pv. oryzae protein Ax21 detection, undergoes cleavage, releasing the processed protein kinase Xa21 chain.</text>
</comment>
<dbReference type="InterPro" id="IPR013210">
    <property type="entry name" value="LRR_N_plant-typ"/>
</dbReference>
<keyword evidence="8" id="KW-0433">Leucine-rich repeat</keyword>
<dbReference type="InterPro" id="IPR001611">
    <property type="entry name" value="Leu-rich_rpt"/>
</dbReference>
<organism evidence="28 29">
    <name type="scientific">Canna indica</name>
    <name type="common">Indian-shot</name>
    <dbReference type="NCBI Taxonomy" id="4628"/>
    <lineage>
        <taxon>Eukaryota</taxon>
        <taxon>Viridiplantae</taxon>
        <taxon>Streptophyta</taxon>
        <taxon>Embryophyta</taxon>
        <taxon>Tracheophyta</taxon>
        <taxon>Spermatophyta</taxon>
        <taxon>Magnoliopsida</taxon>
        <taxon>Liliopsida</taxon>
        <taxon>Zingiberales</taxon>
        <taxon>Cannaceae</taxon>
        <taxon>Canna</taxon>
    </lineage>
</organism>
<gene>
    <name evidence="28" type="ORF">Cni_G23730</name>
</gene>
<evidence type="ECO:0000256" key="2">
    <source>
        <dbReference type="ARBA" id="ARBA00004389"/>
    </source>
</evidence>
<evidence type="ECO:0000259" key="27">
    <source>
        <dbReference type="PROSITE" id="PS50011"/>
    </source>
</evidence>
<feature type="domain" description="Protein kinase" evidence="27">
    <location>
        <begin position="966"/>
        <end position="1268"/>
    </location>
</feature>
<keyword evidence="19" id="KW-0325">Glycoprotein</keyword>
<dbReference type="Pfam" id="PF08263">
    <property type="entry name" value="LRRNT_2"/>
    <property type="match status" value="1"/>
</dbReference>
<keyword evidence="11" id="KW-0732">Signal</keyword>
<dbReference type="PROSITE" id="PS51450">
    <property type="entry name" value="LRR"/>
    <property type="match status" value="1"/>
</dbReference>
<proteinExistence type="inferred from homology"/>
<dbReference type="PROSITE" id="PS00108">
    <property type="entry name" value="PROTEIN_KINASE_ST"/>
    <property type="match status" value="1"/>
</dbReference>
<dbReference type="SMART" id="SM00220">
    <property type="entry name" value="S_TKc"/>
    <property type="match status" value="1"/>
</dbReference>
<evidence type="ECO:0000256" key="11">
    <source>
        <dbReference type="ARBA" id="ARBA00022729"/>
    </source>
</evidence>
<evidence type="ECO:0000256" key="19">
    <source>
        <dbReference type="ARBA" id="ARBA00023180"/>
    </source>
</evidence>
<name>A0AAQ3KUE0_9LILI</name>
<evidence type="ECO:0000256" key="1">
    <source>
        <dbReference type="ARBA" id="ARBA00004251"/>
    </source>
</evidence>
<dbReference type="Pfam" id="PF00560">
    <property type="entry name" value="LRR_1"/>
    <property type="match status" value="3"/>
</dbReference>
<dbReference type="SMART" id="SM00369">
    <property type="entry name" value="LRR_TYP"/>
    <property type="match status" value="12"/>
</dbReference>
<evidence type="ECO:0000313" key="28">
    <source>
        <dbReference type="EMBL" id="WOL14949.1"/>
    </source>
</evidence>
<evidence type="ECO:0000256" key="10">
    <source>
        <dbReference type="ARBA" id="ARBA00022692"/>
    </source>
</evidence>
<dbReference type="AlphaFoldDB" id="A0AAQ3KUE0"/>
<dbReference type="Gene3D" id="3.30.200.20">
    <property type="entry name" value="Phosphorylase Kinase, domain 1"/>
    <property type="match status" value="1"/>
</dbReference>
<evidence type="ECO:0000256" key="12">
    <source>
        <dbReference type="ARBA" id="ARBA00022737"/>
    </source>
</evidence>
<dbReference type="PROSITE" id="PS50011">
    <property type="entry name" value="PROTEIN_KINASE_DOM"/>
    <property type="match status" value="1"/>
</dbReference>
<keyword evidence="17 26" id="KW-0472">Membrane</keyword>
<dbReference type="EC" id="2.7.11.1" evidence="4"/>
<reference evidence="28 29" key="1">
    <citation type="submission" date="2023-10" db="EMBL/GenBank/DDBJ databases">
        <title>Chromosome-scale genome assembly provides insights into flower coloration mechanisms of Canna indica.</title>
        <authorList>
            <person name="Li C."/>
        </authorList>
    </citation>
    <scope>NUCLEOTIDE SEQUENCE [LARGE SCALE GENOMIC DNA]</scope>
    <source>
        <tissue evidence="28">Flower</tissue>
    </source>
</reference>
<keyword evidence="15 25" id="KW-0067">ATP-binding</keyword>
<evidence type="ECO:0000256" key="15">
    <source>
        <dbReference type="ARBA" id="ARBA00022840"/>
    </source>
</evidence>
<dbReference type="FunFam" id="1.10.510.10:FF:000358">
    <property type="entry name" value="Putative leucine-rich repeat receptor-like serine/threonine-protein kinase"/>
    <property type="match status" value="1"/>
</dbReference>
<evidence type="ECO:0000256" key="3">
    <source>
        <dbReference type="ARBA" id="ARBA00008684"/>
    </source>
</evidence>
<evidence type="ECO:0000256" key="25">
    <source>
        <dbReference type="PROSITE-ProRule" id="PRU10141"/>
    </source>
</evidence>
<dbReference type="FunFam" id="3.80.10.10:FF:000288">
    <property type="entry name" value="LRR receptor-like serine/threonine-protein kinase EFR"/>
    <property type="match status" value="1"/>
</dbReference>
<keyword evidence="18 28" id="KW-0675">Receptor</keyword>
<dbReference type="GO" id="GO:0005886">
    <property type="term" value="C:plasma membrane"/>
    <property type="evidence" value="ECO:0007669"/>
    <property type="project" value="UniProtKB-SubCell"/>
</dbReference>
<evidence type="ECO:0000256" key="24">
    <source>
        <dbReference type="ARBA" id="ARBA00072040"/>
    </source>
</evidence>
<keyword evidence="29" id="KW-1185">Reference proteome</keyword>
<dbReference type="InterPro" id="IPR011009">
    <property type="entry name" value="Kinase-like_dom_sf"/>
</dbReference>
<evidence type="ECO:0000256" key="9">
    <source>
        <dbReference type="ARBA" id="ARBA00022679"/>
    </source>
</evidence>
<dbReference type="InterPro" id="IPR008271">
    <property type="entry name" value="Ser/Thr_kinase_AS"/>
</dbReference>
<evidence type="ECO:0000256" key="7">
    <source>
        <dbReference type="ARBA" id="ARBA00022553"/>
    </source>
</evidence>
<evidence type="ECO:0000256" key="13">
    <source>
        <dbReference type="ARBA" id="ARBA00022741"/>
    </source>
</evidence>
<feature type="transmembrane region" description="Helical" evidence="26">
    <location>
        <begin position="912"/>
        <end position="932"/>
    </location>
</feature>
<evidence type="ECO:0000256" key="14">
    <source>
        <dbReference type="ARBA" id="ARBA00022777"/>
    </source>
</evidence>
<keyword evidence="5" id="KW-1003">Cell membrane</keyword>
<dbReference type="InterPro" id="IPR051716">
    <property type="entry name" value="Plant_RL_S/T_kinase"/>
</dbReference>
<keyword evidence="9" id="KW-0808">Transferase</keyword>
<dbReference type="GO" id="GO:0005789">
    <property type="term" value="C:endoplasmic reticulum membrane"/>
    <property type="evidence" value="ECO:0007669"/>
    <property type="project" value="UniProtKB-SubCell"/>
</dbReference>
<dbReference type="InterPro" id="IPR055414">
    <property type="entry name" value="LRR_R13L4/SHOC2-like"/>
</dbReference>
<dbReference type="GO" id="GO:0004674">
    <property type="term" value="F:protein serine/threonine kinase activity"/>
    <property type="evidence" value="ECO:0007669"/>
    <property type="project" value="UniProtKB-KW"/>
</dbReference>
<dbReference type="InterPro" id="IPR032675">
    <property type="entry name" value="LRR_dom_sf"/>
</dbReference>
<evidence type="ECO:0000256" key="16">
    <source>
        <dbReference type="ARBA" id="ARBA00022989"/>
    </source>
</evidence>
<keyword evidence="16 26" id="KW-1133">Transmembrane helix</keyword>
<keyword evidence="6" id="KW-0723">Serine/threonine-protein kinase</keyword>
<comment type="catalytic activity">
    <reaction evidence="21">
        <text>L-seryl-[protein] + ATP = O-phospho-L-seryl-[protein] + ADP + H(+)</text>
        <dbReference type="Rhea" id="RHEA:17989"/>
        <dbReference type="Rhea" id="RHEA-COMP:9863"/>
        <dbReference type="Rhea" id="RHEA-COMP:11604"/>
        <dbReference type="ChEBI" id="CHEBI:15378"/>
        <dbReference type="ChEBI" id="CHEBI:29999"/>
        <dbReference type="ChEBI" id="CHEBI:30616"/>
        <dbReference type="ChEBI" id="CHEBI:83421"/>
        <dbReference type="ChEBI" id="CHEBI:456216"/>
        <dbReference type="EC" id="2.7.11.1"/>
    </reaction>
</comment>
<dbReference type="PANTHER" id="PTHR48053:SF151">
    <property type="entry name" value="OS02G0216000 PROTEIN"/>
    <property type="match status" value="1"/>
</dbReference>